<dbReference type="PANTHER" id="PTHR43861">
    <property type="entry name" value="TRANS-ACONITATE 2-METHYLTRANSFERASE-RELATED"/>
    <property type="match status" value="1"/>
</dbReference>
<dbReference type="Gene3D" id="3.40.50.150">
    <property type="entry name" value="Vaccinia Virus protein VP39"/>
    <property type="match status" value="1"/>
</dbReference>
<dbReference type="Proteomes" id="UP000318102">
    <property type="component" value="Unassembled WGS sequence"/>
</dbReference>
<dbReference type="InterPro" id="IPR025714">
    <property type="entry name" value="Methyltranfer_dom"/>
</dbReference>
<dbReference type="GO" id="GO:0008168">
    <property type="term" value="F:methyltransferase activity"/>
    <property type="evidence" value="ECO:0007669"/>
    <property type="project" value="UniProtKB-KW"/>
</dbReference>
<accession>A0A559IY72</accession>
<dbReference type="SUPFAM" id="SSF53335">
    <property type="entry name" value="S-adenosyl-L-methionine-dependent methyltransferases"/>
    <property type="match status" value="1"/>
</dbReference>
<evidence type="ECO:0000313" key="2">
    <source>
        <dbReference type="EMBL" id="TVX92579.1"/>
    </source>
</evidence>
<dbReference type="EMBL" id="VNJK01000001">
    <property type="protein sequence ID" value="TVX92579.1"/>
    <property type="molecule type" value="Genomic_DNA"/>
</dbReference>
<dbReference type="Pfam" id="PF13847">
    <property type="entry name" value="Methyltransf_31"/>
    <property type="match status" value="1"/>
</dbReference>
<organism evidence="2 3">
    <name type="scientific">Paenibacillus agilis</name>
    <dbReference type="NCBI Taxonomy" id="3020863"/>
    <lineage>
        <taxon>Bacteria</taxon>
        <taxon>Bacillati</taxon>
        <taxon>Bacillota</taxon>
        <taxon>Bacilli</taxon>
        <taxon>Bacillales</taxon>
        <taxon>Paenibacillaceae</taxon>
        <taxon>Paenibacillus</taxon>
    </lineage>
</organism>
<reference evidence="2 3" key="1">
    <citation type="submission" date="2019-07" db="EMBL/GenBank/DDBJ databases">
        <authorList>
            <person name="Kim J."/>
        </authorList>
    </citation>
    <scope>NUCLEOTIDE SEQUENCE [LARGE SCALE GENOMIC DNA]</scope>
    <source>
        <strain evidence="2 3">N4</strain>
    </source>
</reference>
<gene>
    <name evidence="2" type="ORF">FPZ44_05625</name>
</gene>
<feature type="domain" description="Methyltransferase" evidence="1">
    <location>
        <begin position="54"/>
        <end position="156"/>
    </location>
</feature>
<keyword evidence="2" id="KW-0489">Methyltransferase</keyword>
<keyword evidence="2" id="KW-0808">Transferase</keyword>
<evidence type="ECO:0000259" key="1">
    <source>
        <dbReference type="Pfam" id="PF13847"/>
    </source>
</evidence>
<name>A0A559IY72_9BACL</name>
<comment type="caution">
    <text evidence="2">The sequence shown here is derived from an EMBL/GenBank/DDBJ whole genome shotgun (WGS) entry which is preliminary data.</text>
</comment>
<dbReference type="GO" id="GO:0032259">
    <property type="term" value="P:methylation"/>
    <property type="evidence" value="ECO:0007669"/>
    <property type="project" value="UniProtKB-KW"/>
</dbReference>
<dbReference type="CDD" id="cd02440">
    <property type="entry name" value="AdoMet_MTases"/>
    <property type="match status" value="1"/>
</dbReference>
<dbReference type="InterPro" id="IPR029063">
    <property type="entry name" value="SAM-dependent_MTases_sf"/>
</dbReference>
<dbReference type="AlphaFoldDB" id="A0A559IY72"/>
<sequence>MDNTTTKDYLDSDQEVWDQEYKNKTWDYLADITEFSRYSIVYGYIRRYLGSNGILDMGCGTGILYDSLLDSEKKGFTGVDLSTEAIKIASQKAPSNTFQVGNIMDYTPQKQYDIIVFNESLHYVTNTTKVLLNYSNHLTSNGVIISSLYSHKNTNDPAYTIIENKIAEMENSPDFEVLDKVSLFNHQAGLKWYIHLMKRIDVKS</sequence>
<proteinExistence type="predicted"/>
<evidence type="ECO:0000313" key="3">
    <source>
        <dbReference type="Proteomes" id="UP000318102"/>
    </source>
</evidence>
<dbReference type="OrthoDB" id="9791837at2"/>
<dbReference type="RefSeq" id="WP_144988177.1">
    <property type="nucleotide sequence ID" value="NZ_VNJK01000001.1"/>
</dbReference>
<keyword evidence="3" id="KW-1185">Reference proteome</keyword>
<protein>
    <submittedName>
        <fullName evidence="2">Class I SAM-dependent methyltransferase</fullName>
    </submittedName>
</protein>